<feature type="compositionally biased region" description="Basic residues" evidence="1">
    <location>
        <begin position="89"/>
        <end position="98"/>
    </location>
</feature>
<feature type="compositionally biased region" description="Acidic residues" evidence="1">
    <location>
        <begin position="38"/>
        <end position="59"/>
    </location>
</feature>
<name>A0AAW2F346_9HYME</name>
<evidence type="ECO:0000313" key="2">
    <source>
        <dbReference type="EMBL" id="KAL0109034.1"/>
    </source>
</evidence>
<dbReference type="AlphaFoldDB" id="A0AAW2F346"/>
<dbReference type="Proteomes" id="UP001430953">
    <property type="component" value="Unassembled WGS sequence"/>
</dbReference>
<reference evidence="2 3" key="1">
    <citation type="submission" date="2023-03" db="EMBL/GenBank/DDBJ databases">
        <title>High recombination rates correlate with genetic variation in Cardiocondyla obscurior ants.</title>
        <authorList>
            <person name="Errbii M."/>
        </authorList>
    </citation>
    <scope>NUCLEOTIDE SEQUENCE [LARGE SCALE GENOMIC DNA]</scope>
    <source>
        <strain evidence="2">Alpha-2009</strain>
        <tissue evidence="2">Whole body</tissue>
    </source>
</reference>
<organism evidence="2 3">
    <name type="scientific">Cardiocondyla obscurior</name>
    <dbReference type="NCBI Taxonomy" id="286306"/>
    <lineage>
        <taxon>Eukaryota</taxon>
        <taxon>Metazoa</taxon>
        <taxon>Ecdysozoa</taxon>
        <taxon>Arthropoda</taxon>
        <taxon>Hexapoda</taxon>
        <taxon>Insecta</taxon>
        <taxon>Pterygota</taxon>
        <taxon>Neoptera</taxon>
        <taxon>Endopterygota</taxon>
        <taxon>Hymenoptera</taxon>
        <taxon>Apocrita</taxon>
        <taxon>Aculeata</taxon>
        <taxon>Formicoidea</taxon>
        <taxon>Formicidae</taxon>
        <taxon>Myrmicinae</taxon>
        <taxon>Cardiocondyla</taxon>
    </lineage>
</organism>
<gene>
    <name evidence="2" type="ORF">PUN28_014256</name>
</gene>
<evidence type="ECO:0000313" key="3">
    <source>
        <dbReference type="Proteomes" id="UP001430953"/>
    </source>
</evidence>
<sequence>MINTNRNNVIWVGKEKDRWEEEKEKKVESMGEVKGAADEIDDDKDDNDNDDDAAADDADVEHKMLTFDLLKRVVGGWDKDEVRSGKTSLKSRSKRKQGERRNRVLSGEREASRELARGWKEKNVTFESSLSEIKINTTSDAS</sequence>
<feature type="compositionally biased region" description="Basic and acidic residues" evidence="1">
    <location>
        <begin position="99"/>
        <end position="114"/>
    </location>
</feature>
<dbReference type="EMBL" id="JADYXP020000015">
    <property type="protein sequence ID" value="KAL0109034.1"/>
    <property type="molecule type" value="Genomic_DNA"/>
</dbReference>
<protein>
    <submittedName>
        <fullName evidence="2">Uncharacterized protein</fullName>
    </submittedName>
</protein>
<proteinExistence type="predicted"/>
<accession>A0AAW2F346</accession>
<comment type="caution">
    <text evidence="2">The sequence shown here is derived from an EMBL/GenBank/DDBJ whole genome shotgun (WGS) entry which is preliminary data.</text>
</comment>
<evidence type="ECO:0000256" key="1">
    <source>
        <dbReference type="SAM" id="MobiDB-lite"/>
    </source>
</evidence>
<keyword evidence="3" id="KW-1185">Reference proteome</keyword>
<feature type="region of interest" description="Disordered" evidence="1">
    <location>
        <begin position="80"/>
        <end position="114"/>
    </location>
</feature>
<feature type="compositionally biased region" description="Basic and acidic residues" evidence="1">
    <location>
        <begin position="13"/>
        <end position="37"/>
    </location>
</feature>
<feature type="region of interest" description="Disordered" evidence="1">
    <location>
        <begin position="1"/>
        <end position="59"/>
    </location>
</feature>